<feature type="domain" description="IclR-ED" evidence="5">
    <location>
        <begin position="75"/>
        <end position="259"/>
    </location>
</feature>
<sequence length="273" mass="29696">MNDSKTIKDSGDFVAALARGLEVIQAFTAERPEMNLSEVAAVTGMAPATARRCLLTLKELGFVGMNGRRFLLRPKVLALGSAFLMSMNLRQVAQPFLQDLVEAFHDSASLAVLDGSDVVYVAHAPSKETKGFRAGVGYRSPAYATSLGHVLLASLSEPTLREYLRAGPFPTYTSKTYSDPEAISRALDATRERGYAQIQDQFEYGVLAVAVPVKDGNGRTVAAVNCSSNIARVDMDELVKTRLPRLRDTARQISLALERSPSLIHSVMSDPRF</sequence>
<dbReference type="GO" id="GO:0003677">
    <property type="term" value="F:DNA binding"/>
    <property type="evidence" value="ECO:0007669"/>
    <property type="project" value="UniProtKB-KW"/>
</dbReference>
<evidence type="ECO:0000256" key="3">
    <source>
        <dbReference type="ARBA" id="ARBA00023163"/>
    </source>
</evidence>
<keyword evidence="2" id="KW-0238">DNA-binding</keyword>
<evidence type="ECO:0000313" key="6">
    <source>
        <dbReference type="EMBL" id="RZS78881.1"/>
    </source>
</evidence>
<evidence type="ECO:0000256" key="1">
    <source>
        <dbReference type="ARBA" id="ARBA00023015"/>
    </source>
</evidence>
<dbReference type="Gene3D" id="1.10.10.10">
    <property type="entry name" value="Winged helix-like DNA-binding domain superfamily/Winged helix DNA-binding domain"/>
    <property type="match status" value="1"/>
</dbReference>
<dbReference type="PANTHER" id="PTHR30136:SF34">
    <property type="entry name" value="TRANSCRIPTIONAL REGULATOR"/>
    <property type="match status" value="1"/>
</dbReference>
<evidence type="ECO:0000259" key="4">
    <source>
        <dbReference type="PROSITE" id="PS51077"/>
    </source>
</evidence>
<dbReference type="SUPFAM" id="SSF46785">
    <property type="entry name" value="Winged helix' DNA-binding domain"/>
    <property type="match status" value="1"/>
</dbReference>
<dbReference type="AlphaFoldDB" id="A0A4Q7NAF0"/>
<name>A0A4Q7NAF0_9BURK</name>
<dbReference type="InterPro" id="IPR050707">
    <property type="entry name" value="HTH_MetabolicPath_Reg"/>
</dbReference>
<protein>
    <submittedName>
        <fullName evidence="6">IclR family transcriptional regulator</fullName>
    </submittedName>
</protein>
<dbReference type="Gene3D" id="3.30.450.40">
    <property type="match status" value="1"/>
</dbReference>
<evidence type="ECO:0000256" key="2">
    <source>
        <dbReference type="ARBA" id="ARBA00023125"/>
    </source>
</evidence>
<dbReference type="Proteomes" id="UP000292445">
    <property type="component" value="Unassembled WGS sequence"/>
</dbReference>
<dbReference type="PROSITE" id="PS51078">
    <property type="entry name" value="ICLR_ED"/>
    <property type="match status" value="1"/>
</dbReference>
<keyword evidence="7" id="KW-1185">Reference proteome</keyword>
<keyword evidence="3" id="KW-0804">Transcription</keyword>
<dbReference type="InterPro" id="IPR014757">
    <property type="entry name" value="Tscrpt_reg_IclR_C"/>
</dbReference>
<dbReference type="GO" id="GO:0045892">
    <property type="term" value="P:negative regulation of DNA-templated transcription"/>
    <property type="evidence" value="ECO:0007669"/>
    <property type="project" value="TreeGrafter"/>
</dbReference>
<feature type="domain" description="HTH iclR-type" evidence="4">
    <location>
        <begin position="14"/>
        <end position="74"/>
    </location>
</feature>
<dbReference type="PANTHER" id="PTHR30136">
    <property type="entry name" value="HELIX-TURN-HELIX TRANSCRIPTIONAL REGULATOR, ICLR FAMILY"/>
    <property type="match status" value="1"/>
</dbReference>
<reference evidence="6 7" key="1">
    <citation type="submission" date="2019-02" db="EMBL/GenBank/DDBJ databases">
        <title>Genomic Encyclopedia of Type Strains, Phase IV (KMG-IV): sequencing the most valuable type-strain genomes for metagenomic binning, comparative biology and taxonomic classification.</title>
        <authorList>
            <person name="Goeker M."/>
        </authorList>
    </citation>
    <scope>NUCLEOTIDE SEQUENCE [LARGE SCALE GENOMIC DNA]</scope>
    <source>
        <strain evidence="6 7">K24</strain>
    </source>
</reference>
<keyword evidence="1" id="KW-0805">Transcription regulation</keyword>
<organism evidence="6 7">
    <name type="scientific">Pigmentiphaga kullae</name>
    <dbReference type="NCBI Taxonomy" id="151784"/>
    <lineage>
        <taxon>Bacteria</taxon>
        <taxon>Pseudomonadati</taxon>
        <taxon>Pseudomonadota</taxon>
        <taxon>Betaproteobacteria</taxon>
        <taxon>Burkholderiales</taxon>
        <taxon>Alcaligenaceae</taxon>
        <taxon>Pigmentiphaga</taxon>
    </lineage>
</organism>
<dbReference type="SUPFAM" id="SSF55781">
    <property type="entry name" value="GAF domain-like"/>
    <property type="match status" value="1"/>
</dbReference>
<evidence type="ECO:0000313" key="7">
    <source>
        <dbReference type="Proteomes" id="UP000292445"/>
    </source>
</evidence>
<evidence type="ECO:0000259" key="5">
    <source>
        <dbReference type="PROSITE" id="PS51078"/>
    </source>
</evidence>
<dbReference type="InterPro" id="IPR036390">
    <property type="entry name" value="WH_DNA-bd_sf"/>
</dbReference>
<dbReference type="Pfam" id="PF09339">
    <property type="entry name" value="HTH_IclR"/>
    <property type="match status" value="1"/>
</dbReference>
<comment type="caution">
    <text evidence="6">The sequence shown here is derived from an EMBL/GenBank/DDBJ whole genome shotgun (WGS) entry which is preliminary data.</text>
</comment>
<dbReference type="OrthoDB" id="9807558at2"/>
<accession>A0A4Q7NAF0</accession>
<dbReference type="InterPro" id="IPR005471">
    <property type="entry name" value="Tscrpt_reg_IclR_N"/>
</dbReference>
<dbReference type="InterPro" id="IPR036388">
    <property type="entry name" value="WH-like_DNA-bd_sf"/>
</dbReference>
<dbReference type="RefSeq" id="WP_130361824.1">
    <property type="nucleotide sequence ID" value="NZ_SGXC01000003.1"/>
</dbReference>
<proteinExistence type="predicted"/>
<dbReference type="PROSITE" id="PS51077">
    <property type="entry name" value="HTH_ICLR"/>
    <property type="match status" value="1"/>
</dbReference>
<dbReference type="InterPro" id="IPR029016">
    <property type="entry name" value="GAF-like_dom_sf"/>
</dbReference>
<gene>
    <name evidence="6" type="ORF">EV675_5538</name>
</gene>
<dbReference type="GO" id="GO:0003700">
    <property type="term" value="F:DNA-binding transcription factor activity"/>
    <property type="evidence" value="ECO:0007669"/>
    <property type="project" value="TreeGrafter"/>
</dbReference>
<dbReference type="SMART" id="SM00346">
    <property type="entry name" value="HTH_ICLR"/>
    <property type="match status" value="1"/>
</dbReference>
<dbReference type="Pfam" id="PF01614">
    <property type="entry name" value="IclR_C"/>
    <property type="match status" value="1"/>
</dbReference>
<dbReference type="EMBL" id="SGXC01000003">
    <property type="protein sequence ID" value="RZS78881.1"/>
    <property type="molecule type" value="Genomic_DNA"/>
</dbReference>